<dbReference type="EMBL" id="APJX01000021">
    <property type="protein sequence ID" value="EMS77191.1"/>
    <property type="molecule type" value="Genomic_DNA"/>
</dbReference>
<keyword evidence="2" id="KW-1185">Reference proteome</keyword>
<accession>S0G0M6</accession>
<organism evidence="1 2">
    <name type="scientific">Desulfotignum phosphitoxidans DSM 13687</name>
    <dbReference type="NCBI Taxonomy" id="1286635"/>
    <lineage>
        <taxon>Bacteria</taxon>
        <taxon>Pseudomonadati</taxon>
        <taxon>Thermodesulfobacteriota</taxon>
        <taxon>Desulfobacteria</taxon>
        <taxon>Desulfobacterales</taxon>
        <taxon>Desulfobacteraceae</taxon>
        <taxon>Desulfotignum</taxon>
    </lineage>
</organism>
<proteinExistence type="predicted"/>
<comment type="caution">
    <text evidence="1">The sequence shown here is derived from an EMBL/GenBank/DDBJ whole genome shotgun (WGS) entry which is preliminary data.</text>
</comment>
<gene>
    <name evidence="1" type="ORF">Dpo_22c00100</name>
</gene>
<evidence type="ECO:0000313" key="2">
    <source>
        <dbReference type="Proteomes" id="UP000014216"/>
    </source>
</evidence>
<name>S0G0M6_9BACT</name>
<dbReference type="Proteomes" id="UP000014216">
    <property type="component" value="Unassembled WGS sequence"/>
</dbReference>
<protein>
    <submittedName>
        <fullName evidence="1">Uncharacterized protein</fullName>
    </submittedName>
</protein>
<dbReference type="RefSeq" id="WP_006968824.1">
    <property type="nucleotide sequence ID" value="NZ_APJX01000021.1"/>
</dbReference>
<reference evidence="1 2" key="1">
    <citation type="journal article" date="2013" name="Genome Announc.">
        <title>Draft Genome Sequence of Desulfotignum phosphitoxidans DSM 13687 Strain FiPS-3.</title>
        <authorList>
            <person name="Poehlein A."/>
            <person name="Daniel R."/>
            <person name="Simeonova D.D."/>
        </authorList>
    </citation>
    <scope>NUCLEOTIDE SEQUENCE [LARGE SCALE GENOMIC DNA]</scope>
    <source>
        <strain evidence="1 2">DSM 13687</strain>
    </source>
</reference>
<evidence type="ECO:0000313" key="1">
    <source>
        <dbReference type="EMBL" id="EMS77191.1"/>
    </source>
</evidence>
<dbReference type="AlphaFoldDB" id="S0G0M6"/>
<sequence>MQYIEGVVLHRKSFQSKKGKEIPVVSILDEYDKFSQVVDITDFDNHVNGVSKGIKVRLPVRSRPGVSDRGNAFINYVVAGPVVEVTD</sequence>